<dbReference type="SFLD" id="SFLDS00003">
    <property type="entry name" value="Haloacid_Dehalogenase"/>
    <property type="match status" value="1"/>
</dbReference>
<dbReference type="SUPFAM" id="SSF56784">
    <property type="entry name" value="HAD-like"/>
    <property type="match status" value="1"/>
</dbReference>
<dbReference type="GO" id="GO:0055070">
    <property type="term" value="P:copper ion homeostasis"/>
    <property type="evidence" value="ECO:0007669"/>
    <property type="project" value="TreeGrafter"/>
</dbReference>
<dbReference type="Gene3D" id="3.40.1110.10">
    <property type="entry name" value="Calcium-transporting ATPase, cytoplasmic domain N"/>
    <property type="match status" value="1"/>
</dbReference>
<dbReference type="PROSITE" id="PS01229">
    <property type="entry name" value="COF_2"/>
    <property type="match status" value="1"/>
</dbReference>
<sequence>MTQSSASTSSGTTAGSCRLCGLATPDPPITDDEVPGHFCCDGCLQVASALSDLDDVDETSVRERVEGPPDGWDRDGAARSTDADRPGSTGPETDTGHQETATGDTVSDARAGEHTFLAVDGMHCSTCEAFLELRAEGVEGVSEATASYASDTVRVAYDPERVTAEELPDRLSGYGYEAHDRDGTVGDTHGEETVGRLLLGGLFGMMVMLWYAIFLYPEYLGFDPVVSLGGLVGPYLYGNIWLMTSIVLFYTGYPILRGAVVSLRAHRPNMDLLVATAALSAYAYSTLAMALGGPHLYFDVSVAIVLVVTAGTWYEGRVKRRSLGLVRDLTEGRVSEARVLSAVDDAPPDAGAFETVPIEAVEPGDELLVRPGERVPLDGTVATGTAAVDESLLSGEALPVTKAPGDDIRGGTVVTDTPLTVTVGETAESTLDRLVELLWDVQSATPGVQRLADRLATIFVPVVLGLATVVTAGSLWMGAAASDALLAGLTVLIVSCPCALGLATPLAIASGVGAAADRGIVLASEHVLEAAPEADVVVFDKTGTLTTGEMTVRDVVPADGEAASTLLERAAALEAHSAHPIADAIVAGSEEDKTGDVAERDEPVGDAATLPDASDVETHRRGVSGMVAGEATVVGHPALFDERGWAMPDGLVGDVESIRAEGDVPVVVGWSGRARGVVTVGDEPRPGWRETVEVLAEDRTVTVLTGDEGASADRYREVAAIDQVFAGVPPEGKAETVRRLSARGTVAMVGDGSNDAPALAAADLGIAMGSGTDLAGDAADAILTTDDVRDVPAVFNLASATNGRIRQNLGWAFVYNAVAIPLAVAGLINPLLAAVAMATSSLLVVGNSTRSLP</sequence>
<feature type="transmembrane region" description="Helical" evidence="11">
    <location>
        <begin position="458"/>
        <end position="479"/>
    </location>
</feature>
<dbReference type="PANTHER" id="PTHR43520">
    <property type="entry name" value="ATP7, ISOFORM B"/>
    <property type="match status" value="1"/>
</dbReference>
<dbReference type="InterPro" id="IPR044492">
    <property type="entry name" value="P_typ_ATPase_HD_dom"/>
</dbReference>
<dbReference type="AlphaFoldDB" id="M0BIQ5"/>
<evidence type="ECO:0000259" key="12">
    <source>
        <dbReference type="PROSITE" id="PS50846"/>
    </source>
</evidence>
<dbReference type="Gene3D" id="1.20.1110.10">
    <property type="entry name" value="Calcium-transporting ATPase, transmembrane domain"/>
    <property type="match status" value="1"/>
</dbReference>
<keyword evidence="6" id="KW-0067">ATP-binding</keyword>
<dbReference type="PANTHER" id="PTHR43520:SF8">
    <property type="entry name" value="P-TYPE CU(+) TRANSPORTER"/>
    <property type="match status" value="1"/>
</dbReference>
<dbReference type="PRINTS" id="PR00119">
    <property type="entry name" value="CATATPASE"/>
</dbReference>
<evidence type="ECO:0000256" key="3">
    <source>
        <dbReference type="ARBA" id="ARBA00022692"/>
    </source>
</evidence>
<organism evidence="13 14">
    <name type="scientific">Halovivax asiaticus JCM 14624</name>
    <dbReference type="NCBI Taxonomy" id="1227490"/>
    <lineage>
        <taxon>Archaea</taxon>
        <taxon>Methanobacteriati</taxon>
        <taxon>Methanobacteriota</taxon>
        <taxon>Stenosarchaea group</taxon>
        <taxon>Halobacteria</taxon>
        <taxon>Halobacteriales</taxon>
        <taxon>Natrialbaceae</taxon>
        <taxon>Halovivax</taxon>
    </lineage>
</organism>
<protein>
    <submittedName>
        <fullName evidence="13">Heavy metal translocating P-type ATPase</fullName>
    </submittedName>
</protein>
<evidence type="ECO:0000256" key="2">
    <source>
        <dbReference type="ARBA" id="ARBA00006024"/>
    </source>
</evidence>
<evidence type="ECO:0000256" key="1">
    <source>
        <dbReference type="ARBA" id="ARBA00004127"/>
    </source>
</evidence>
<feature type="compositionally biased region" description="Basic and acidic residues" evidence="10">
    <location>
        <begin position="59"/>
        <end position="85"/>
    </location>
</feature>
<dbReference type="InterPro" id="IPR027256">
    <property type="entry name" value="P-typ_ATPase_IB"/>
</dbReference>
<dbReference type="SFLD" id="SFLDF00027">
    <property type="entry name" value="p-type_atpase"/>
    <property type="match status" value="1"/>
</dbReference>
<evidence type="ECO:0000256" key="7">
    <source>
        <dbReference type="ARBA" id="ARBA00022967"/>
    </source>
</evidence>
<comment type="subcellular location">
    <subcellularLocation>
        <location evidence="1">Endomembrane system</location>
        <topology evidence="1">Multi-pass membrane protein</topology>
    </subcellularLocation>
</comment>
<dbReference type="PROSITE" id="PS00154">
    <property type="entry name" value="ATPASE_E1_E2"/>
    <property type="match status" value="1"/>
</dbReference>
<dbReference type="Pfam" id="PF00403">
    <property type="entry name" value="HMA"/>
    <property type="match status" value="1"/>
</dbReference>
<dbReference type="RefSeq" id="WP_007700706.1">
    <property type="nucleotide sequence ID" value="NZ_AOIQ01000014.1"/>
</dbReference>
<comment type="caution">
    <text evidence="13">The sequence shown here is derived from an EMBL/GenBank/DDBJ whole genome shotgun (WGS) entry which is preliminary data.</text>
</comment>
<dbReference type="PATRIC" id="fig|1227490.4.peg.1664"/>
<dbReference type="Pfam" id="PF00702">
    <property type="entry name" value="Hydrolase"/>
    <property type="match status" value="1"/>
</dbReference>
<gene>
    <name evidence="13" type="ORF">C479_08193</name>
</gene>
<feature type="transmembrane region" description="Helical" evidence="11">
    <location>
        <begin position="197"/>
        <end position="216"/>
    </location>
</feature>
<comment type="similarity">
    <text evidence="2">Belongs to the cation transport ATPase (P-type) (TC 3.A.3) family. Type IB subfamily.</text>
</comment>
<dbReference type="SFLD" id="SFLDG00002">
    <property type="entry name" value="C1.7:_P-type_atpase_like"/>
    <property type="match status" value="1"/>
</dbReference>
<reference evidence="13 14" key="1">
    <citation type="journal article" date="2014" name="PLoS Genet.">
        <title>Phylogenetically driven sequencing of extremely halophilic archaea reveals strategies for static and dynamic osmo-response.</title>
        <authorList>
            <person name="Becker E.A."/>
            <person name="Seitzer P.M."/>
            <person name="Tritt A."/>
            <person name="Larsen D."/>
            <person name="Krusor M."/>
            <person name="Yao A.I."/>
            <person name="Wu D."/>
            <person name="Madern D."/>
            <person name="Eisen J.A."/>
            <person name="Darling A.E."/>
            <person name="Facciotti M.T."/>
        </authorList>
    </citation>
    <scope>NUCLEOTIDE SEQUENCE [LARGE SCALE GENOMIC DNA]</scope>
    <source>
        <strain evidence="13 14">JCM 14624</strain>
    </source>
</reference>
<feature type="transmembrane region" description="Helical" evidence="11">
    <location>
        <begin position="272"/>
        <end position="290"/>
    </location>
</feature>
<dbReference type="Gene3D" id="3.40.50.1000">
    <property type="entry name" value="HAD superfamily/HAD-like"/>
    <property type="match status" value="1"/>
</dbReference>
<feature type="transmembrane region" description="Helical" evidence="11">
    <location>
        <begin position="236"/>
        <end position="260"/>
    </location>
</feature>
<feature type="transmembrane region" description="Helical" evidence="11">
    <location>
        <begin position="813"/>
        <end position="838"/>
    </location>
</feature>
<dbReference type="InterPro" id="IPR001757">
    <property type="entry name" value="P_typ_ATPase"/>
</dbReference>
<accession>M0BIQ5</accession>
<evidence type="ECO:0000313" key="14">
    <source>
        <dbReference type="Proteomes" id="UP000011560"/>
    </source>
</evidence>
<dbReference type="CDD" id="cd02079">
    <property type="entry name" value="P-type_ATPase_HM"/>
    <property type="match status" value="1"/>
</dbReference>
<dbReference type="GO" id="GO:0005524">
    <property type="term" value="F:ATP binding"/>
    <property type="evidence" value="ECO:0007669"/>
    <property type="project" value="UniProtKB-KW"/>
</dbReference>
<dbReference type="NCBIfam" id="TIGR01494">
    <property type="entry name" value="ATPase_P-type"/>
    <property type="match status" value="2"/>
</dbReference>
<dbReference type="InterPro" id="IPR018303">
    <property type="entry name" value="ATPase_P-typ_P_site"/>
</dbReference>
<feature type="domain" description="HMA" evidence="12">
    <location>
        <begin position="113"/>
        <end position="179"/>
    </location>
</feature>
<dbReference type="Pfam" id="PF00122">
    <property type="entry name" value="E1-E2_ATPase"/>
    <property type="match status" value="1"/>
</dbReference>
<keyword evidence="7" id="KW-1278">Translocase</keyword>
<dbReference type="STRING" id="1227490.C479_08193"/>
<feature type="transmembrane region" description="Helical" evidence="11">
    <location>
        <begin position="485"/>
        <end position="508"/>
    </location>
</feature>
<evidence type="ECO:0000256" key="8">
    <source>
        <dbReference type="ARBA" id="ARBA00022989"/>
    </source>
</evidence>
<dbReference type="InterPro" id="IPR059000">
    <property type="entry name" value="ATPase_P-type_domA"/>
</dbReference>
<dbReference type="GO" id="GO:0016887">
    <property type="term" value="F:ATP hydrolysis activity"/>
    <property type="evidence" value="ECO:0007669"/>
    <property type="project" value="InterPro"/>
</dbReference>
<dbReference type="Proteomes" id="UP000011560">
    <property type="component" value="Unassembled WGS sequence"/>
</dbReference>
<name>M0BIQ5_9EURY</name>
<evidence type="ECO:0000256" key="6">
    <source>
        <dbReference type="ARBA" id="ARBA00022840"/>
    </source>
</evidence>
<dbReference type="GO" id="GO:0016020">
    <property type="term" value="C:membrane"/>
    <property type="evidence" value="ECO:0007669"/>
    <property type="project" value="InterPro"/>
</dbReference>
<evidence type="ECO:0000256" key="9">
    <source>
        <dbReference type="ARBA" id="ARBA00023136"/>
    </source>
</evidence>
<keyword evidence="3 11" id="KW-0812">Transmembrane</keyword>
<proteinExistence type="inferred from homology"/>
<keyword evidence="4" id="KW-0479">Metal-binding</keyword>
<dbReference type="GO" id="GO:0043682">
    <property type="term" value="F:P-type divalent copper transporter activity"/>
    <property type="evidence" value="ECO:0007669"/>
    <property type="project" value="TreeGrafter"/>
</dbReference>
<feature type="transmembrane region" description="Helical" evidence="11">
    <location>
        <begin position="296"/>
        <end position="314"/>
    </location>
</feature>
<dbReference type="InterPro" id="IPR036412">
    <property type="entry name" value="HAD-like_sf"/>
</dbReference>
<dbReference type="PROSITE" id="PS50846">
    <property type="entry name" value="HMA_2"/>
    <property type="match status" value="1"/>
</dbReference>
<keyword evidence="9 11" id="KW-0472">Membrane</keyword>
<evidence type="ECO:0000256" key="5">
    <source>
        <dbReference type="ARBA" id="ARBA00022741"/>
    </source>
</evidence>
<dbReference type="Gene3D" id="2.70.150.10">
    <property type="entry name" value="Calcium-transporting ATPase, cytoplasmic transduction domain A"/>
    <property type="match status" value="1"/>
</dbReference>
<dbReference type="SUPFAM" id="SSF55008">
    <property type="entry name" value="HMA, heavy metal-associated domain"/>
    <property type="match status" value="1"/>
</dbReference>
<feature type="region of interest" description="Disordered" evidence="10">
    <location>
        <begin position="55"/>
        <end position="109"/>
    </location>
</feature>
<dbReference type="InterPro" id="IPR036163">
    <property type="entry name" value="HMA_dom_sf"/>
</dbReference>
<evidence type="ECO:0000256" key="4">
    <source>
        <dbReference type="ARBA" id="ARBA00022723"/>
    </source>
</evidence>
<dbReference type="InterPro" id="IPR023299">
    <property type="entry name" value="ATPase_P-typ_cyto_dom_N"/>
</dbReference>
<dbReference type="GO" id="GO:0005507">
    <property type="term" value="F:copper ion binding"/>
    <property type="evidence" value="ECO:0007669"/>
    <property type="project" value="TreeGrafter"/>
</dbReference>
<dbReference type="NCBIfam" id="TIGR01525">
    <property type="entry name" value="ATPase-IB_hvy"/>
    <property type="match status" value="1"/>
</dbReference>
<keyword evidence="8 11" id="KW-1133">Transmembrane helix</keyword>
<dbReference type="InterPro" id="IPR006121">
    <property type="entry name" value="HMA_dom"/>
</dbReference>
<dbReference type="SUPFAM" id="SSF81653">
    <property type="entry name" value="Calcium ATPase, transduction domain A"/>
    <property type="match status" value="1"/>
</dbReference>
<dbReference type="InterPro" id="IPR023214">
    <property type="entry name" value="HAD_sf"/>
</dbReference>
<dbReference type="Gene3D" id="3.30.70.100">
    <property type="match status" value="1"/>
</dbReference>
<keyword evidence="5" id="KW-0547">Nucleotide-binding</keyword>
<evidence type="ECO:0000256" key="10">
    <source>
        <dbReference type="SAM" id="MobiDB-lite"/>
    </source>
</evidence>
<feature type="compositionally biased region" description="Basic and acidic residues" evidence="10">
    <location>
        <begin position="590"/>
        <end position="603"/>
    </location>
</feature>
<dbReference type="GO" id="GO:0012505">
    <property type="term" value="C:endomembrane system"/>
    <property type="evidence" value="ECO:0007669"/>
    <property type="project" value="UniProtKB-SubCell"/>
</dbReference>
<dbReference type="CDD" id="cd00371">
    <property type="entry name" value="HMA"/>
    <property type="match status" value="1"/>
</dbReference>
<dbReference type="EMBL" id="AOIQ01000014">
    <property type="protein sequence ID" value="ELZ10776.1"/>
    <property type="molecule type" value="Genomic_DNA"/>
</dbReference>
<feature type="region of interest" description="Disordered" evidence="10">
    <location>
        <begin position="588"/>
        <end position="607"/>
    </location>
</feature>
<evidence type="ECO:0000313" key="13">
    <source>
        <dbReference type="EMBL" id="ELZ10776.1"/>
    </source>
</evidence>
<evidence type="ECO:0000256" key="11">
    <source>
        <dbReference type="SAM" id="Phobius"/>
    </source>
</evidence>
<keyword evidence="14" id="KW-1185">Reference proteome</keyword>
<dbReference type="InterPro" id="IPR008250">
    <property type="entry name" value="ATPase_P-typ_transduc_dom_A_sf"/>
</dbReference>